<dbReference type="GO" id="GO:0005768">
    <property type="term" value="C:endosome"/>
    <property type="evidence" value="ECO:0007669"/>
    <property type="project" value="TreeGrafter"/>
</dbReference>
<protein>
    <submittedName>
        <fullName evidence="2">Uncharacterized protein</fullName>
    </submittedName>
</protein>
<dbReference type="GO" id="GO:0051125">
    <property type="term" value="P:regulation of actin nucleation"/>
    <property type="evidence" value="ECO:0007669"/>
    <property type="project" value="TreeGrafter"/>
</dbReference>
<dbReference type="PANTHER" id="PTHR15691">
    <property type="entry name" value="WASH COMPLEX SUBUNIT 5"/>
    <property type="match status" value="1"/>
</dbReference>
<evidence type="ECO:0000256" key="1">
    <source>
        <dbReference type="ARBA" id="ARBA00006224"/>
    </source>
</evidence>
<dbReference type="GO" id="GO:0071203">
    <property type="term" value="C:WASH complex"/>
    <property type="evidence" value="ECO:0007669"/>
    <property type="project" value="InterPro"/>
</dbReference>
<accession>X6NYK8</accession>
<gene>
    <name evidence="2" type="ORF">RFI_05745</name>
</gene>
<feature type="non-terminal residue" evidence="2">
    <location>
        <position position="1"/>
    </location>
</feature>
<reference evidence="2 3" key="1">
    <citation type="journal article" date="2013" name="Curr. Biol.">
        <title>The Genome of the Foraminiferan Reticulomyxa filosa.</title>
        <authorList>
            <person name="Glockner G."/>
            <person name="Hulsmann N."/>
            <person name="Schleicher M."/>
            <person name="Noegel A.A."/>
            <person name="Eichinger L."/>
            <person name="Gallinger C."/>
            <person name="Pawlowski J."/>
            <person name="Sierra R."/>
            <person name="Euteneuer U."/>
            <person name="Pillet L."/>
            <person name="Moustafa A."/>
            <person name="Platzer M."/>
            <person name="Groth M."/>
            <person name="Szafranski K."/>
            <person name="Schliwa M."/>
        </authorList>
    </citation>
    <scope>NUCLEOTIDE SEQUENCE [LARGE SCALE GENOMIC DNA]</scope>
</reference>
<comment type="caution">
    <text evidence="2">The sequence shown here is derived from an EMBL/GenBank/DDBJ whole genome shotgun (WGS) entry which is preliminary data.</text>
</comment>
<dbReference type="InterPro" id="IPR019393">
    <property type="entry name" value="WASH_strumpellin"/>
</dbReference>
<comment type="similarity">
    <text evidence="1">Belongs to the strumpellin family.</text>
</comment>
<dbReference type="PANTHER" id="PTHR15691:SF6">
    <property type="entry name" value="WASH COMPLEX SUBUNIT 5"/>
    <property type="match status" value="1"/>
</dbReference>
<organism evidence="2 3">
    <name type="scientific">Reticulomyxa filosa</name>
    <dbReference type="NCBI Taxonomy" id="46433"/>
    <lineage>
        <taxon>Eukaryota</taxon>
        <taxon>Sar</taxon>
        <taxon>Rhizaria</taxon>
        <taxon>Retaria</taxon>
        <taxon>Foraminifera</taxon>
        <taxon>Monothalamids</taxon>
        <taxon>Reticulomyxidae</taxon>
        <taxon>Reticulomyxa</taxon>
    </lineage>
</organism>
<dbReference type="EMBL" id="ASPP01004971">
    <property type="protein sequence ID" value="ETO31375.1"/>
    <property type="molecule type" value="Genomic_DNA"/>
</dbReference>
<dbReference type="Pfam" id="PF10266">
    <property type="entry name" value="Strumpellin"/>
    <property type="match status" value="1"/>
</dbReference>
<evidence type="ECO:0000313" key="2">
    <source>
        <dbReference type="EMBL" id="ETO31375.1"/>
    </source>
</evidence>
<dbReference type="GO" id="GO:0007032">
    <property type="term" value="P:endosome organization"/>
    <property type="evidence" value="ECO:0007669"/>
    <property type="project" value="TreeGrafter"/>
</dbReference>
<sequence length="171" mass="20047">KSRVDLDSSLIAIGDHLNAFKQSFEHIQDYVKVYGLKVWQEEFSRIINYYVEQESNRWLRRKILNDQSIYQSEAIPIPHFYEHKTENANNFTGRVVNELLEKTHFTSTVYVDFQQAWVVPGNSRVSVGIRTFNLILQGLGVVGLNGLDQLIGFMIVHDLQRFIKTYTFRYI</sequence>
<dbReference type="GO" id="GO:0140285">
    <property type="term" value="P:endosome fission"/>
    <property type="evidence" value="ECO:0007669"/>
    <property type="project" value="TreeGrafter"/>
</dbReference>
<dbReference type="GO" id="GO:0030041">
    <property type="term" value="P:actin filament polymerization"/>
    <property type="evidence" value="ECO:0007669"/>
    <property type="project" value="TreeGrafter"/>
</dbReference>
<keyword evidence="3" id="KW-1185">Reference proteome</keyword>
<name>X6NYK8_RETFI</name>
<evidence type="ECO:0000313" key="3">
    <source>
        <dbReference type="Proteomes" id="UP000023152"/>
    </source>
</evidence>
<dbReference type="OrthoDB" id="565118at2759"/>
<dbReference type="Proteomes" id="UP000023152">
    <property type="component" value="Unassembled WGS sequence"/>
</dbReference>
<proteinExistence type="inferred from homology"/>
<dbReference type="AlphaFoldDB" id="X6NYK8"/>